<organism evidence="1 2">
    <name type="scientific">Trema orientale</name>
    <name type="common">Charcoal tree</name>
    <name type="synonym">Celtis orientalis</name>
    <dbReference type="NCBI Taxonomy" id="63057"/>
    <lineage>
        <taxon>Eukaryota</taxon>
        <taxon>Viridiplantae</taxon>
        <taxon>Streptophyta</taxon>
        <taxon>Embryophyta</taxon>
        <taxon>Tracheophyta</taxon>
        <taxon>Spermatophyta</taxon>
        <taxon>Magnoliopsida</taxon>
        <taxon>eudicotyledons</taxon>
        <taxon>Gunneridae</taxon>
        <taxon>Pentapetalae</taxon>
        <taxon>rosids</taxon>
        <taxon>fabids</taxon>
        <taxon>Rosales</taxon>
        <taxon>Cannabaceae</taxon>
        <taxon>Trema</taxon>
    </lineage>
</organism>
<comment type="caution">
    <text evidence="1">The sequence shown here is derived from an EMBL/GenBank/DDBJ whole genome shotgun (WGS) entry which is preliminary data.</text>
</comment>
<reference evidence="2" key="1">
    <citation type="submission" date="2016-06" db="EMBL/GenBank/DDBJ databases">
        <title>Parallel loss of symbiosis genes in relatives of nitrogen-fixing non-legume Parasponia.</title>
        <authorList>
            <person name="Van Velzen R."/>
            <person name="Holmer R."/>
            <person name="Bu F."/>
            <person name="Rutten L."/>
            <person name="Van Zeijl A."/>
            <person name="Liu W."/>
            <person name="Santuari L."/>
            <person name="Cao Q."/>
            <person name="Sharma T."/>
            <person name="Shen D."/>
            <person name="Roswanjaya Y."/>
            <person name="Wardhani T."/>
            <person name="Kalhor M.S."/>
            <person name="Jansen J."/>
            <person name="Van den Hoogen J."/>
            <person name="Gungor B."/>
            <person name="Hartog M."/>
            <person name="Hontelez J."/>
            <person name="Verver J."/>
            <person name="Yang W.-C."/>
            <person name="Schijlen E."/>
            <person name="Repin R."/>
            <person name="Schilthuizen M."/>
            <person name="Schranz E."/>
            <person name="Heidstra R."/>
            <person name="Miyata K."/>
            <person name="Fedorova E."/>
            <person name="Kohlen W."/>
            <person name="Bisseling T."/>
            <person name="Smit S."/>
            <person name="Geurts R."/>
        </authorList>
    </citation>
    <scope>NUCLEOTIDE SEQUENCE [LARGE SCALE GENOMIC DNA]</scope>
    <source>
        <strain evidence="2">cv. RG33-2</strain>
    </source>
</reference>
<evidence type="ECO:0000313" key="1">
    <source>
        <dbReference type="EMBL" id="PON39223.1"/>
    </source>
</evidence>
<protein>
    <submittedName>
        <fullName evidence="1">Uncharacterized protein</fullName>
    </submittedName>
</protein>
<keyword evidence="2" id="KW-1185">Reference proteome</keyword>
<dbReference type="EMBL" id="JXTC01000725">
    <property type="protein sequence ID" value="PON39223.1"/>
    <property type="molecule type" value="Genomic_DNA"/>
</dbReference>
<evidence type="ECO:0000313" key="2">
    <source>
        <dbReference type="Proteomes" id="UP000237000"/>
    </source>
</evidence>
<gene>
    <name evidence="1" type="ORF">TorRG33x02_343160</name>
</gene>
<name>A0A2P5ARQ2_TREOI</name>
<dbReference type="Proteomes" id="UP000237000">
    <property type="component" value="Unassembled WGS sequence"/>
</dbReference>
<sequence>MGSGLIICLEYALTHKVSSRQSPSTIVEYWPIPRHLWLIISKEYEPIDDKVTFWQMPSTVVRVLLGY</sequence>
<dbReference type="AlphaFoldDB" id="A0A2P5ARQ2"/>
<dbReference type="InParanoid" id="A0A2P5ARQ2"/>
<accession>A0A2P5ARQ2</accession>
<proteinExistence type="predicted"/>